<gene>
    <name evidence="2" type="ORF">LCGC14_1209790</name>
</gene>
<protein>
    <recommendedName>
        <fullName evidence="1">ATPase AAA-type core domain-containing protein</fullName>
    </recommendedName>
</protein>
<dbReference type="EMBL" id="LAZR01006284">
    <property type="protein sequence ID" value="KKM93304.1"/>
    <property type="molecule type" value="Genomic_DNA"/>
</dbReference>
<accession>A0A0F9LEF1</accession>
<dbReference type="Gene3D" id="3.40.50.300">
    <property type="entry name" value="P-loop containing nucleotide triphosphate hydrolases"/>
    <property type="match status" value="1"/>
</dbReference>
<reference evidence="2" key="1">
    <citation type="journal article" date="2015" name="Nature">
        <title>Complex archaea that bridge the gap between prokaryotes and eukaryotes.</title>
        <authorList>
            <person name="Spang A."/>
            <person name="Saw J.H."/>
            <person name="Jorgensen S.L."/>
            <person name="Zaremba-Niedzwiedzka K."/>
            <person name="Martijn J."/>
            <person name="Lind A.E."/>
            <person name="van Eijk R."/>
            <person name="Schleper C."/>
            <person name="Guy L."/>
            <person name="Ettema T.J."/>
        </authorList>
    </citation>
    <scope>NUCLEOTIDE SEQUENCE</scope>
</reference>
<dbReference type="SUPFAM" id="SSF52540">
    <property type="entry name" value="P-loop containing nucleoside triphosphate hydrolases"/>
    <property type="match status" value="1"/>
</dbReference>
<organism evidence="2">
    <name type="scientific">marine sediment metagenome</name>
    <dbReference type="NCBI Taxonomy" id="412755"/>
    <lineage>
        <taxon>unclassified sequences</taxon>
        <taxon>metagenomes</taxon>
        <taxon>ecological metagenomes</taxon>
    </lineage>
</organism>
<evidence type="ECO:0000259" key="1">
    <source>
        <dbReference type="Pfam" id="PF00004"/>
    </source>
</evidence>
<name>A0A0F9LEF1_9ZZZZ</name>
<dbReference type="AlphaFoldDB" id="A0A0F9LEF1"/>
<dbReference type="GO" id="GO:0005524">
    <property type="term" value="F:ATP binding"/>
    <property type="evidence" value="ECO:0007669"/>
    <property type="project" value="InterPro"/>
</dbReference>
<proteinExistence type="predicted"/>
<dbReference type="GO" id="GO:0016887">
    <property type="term" value="F:ATP hydrolysis activity"/>
    <property type="evidence" value="ECO:0007669"/>
    <property type="project" value="InterPro"/>
</dbReference>
<dbReference type="InterPro" id="IPR027417">
    <property type="entry name" value="P-loop_NTPase"/>
</dbReference>
<dbReference type="InterPro" id="IPR003959">
    <property type="entry name" value="ATPase_AAA_core"/>
</dbReference>
<evidence type="ECO:0000313" key="2">
    <source>
        <dbReference type="EMBL" id="KKM93304.1"/>
    </source>
</evidence>
<comment type="caution">
    <text evidence="2">The sequence shown here is derived from an EMBL/GenBank/DDBJ whole genome shotgun (WGS) entry which is preliminary data.</text>
</comment>
<feature type="domain" description="ATPase AAA-type core" evidence="1">
    <location>
        <begin position="39"/>
        <end position="138"/>
    </location>
</feature>
<sequence length="194" mass="22025">MIEIQRPTFEASDPDVEASNPESWVSLRRFLSSRNRGAYLWGPCGTGKTFGAECILAQVDSVSVVTAPEFVRIMRLFSPGESLKKWKFTKILLLDDIDKANWKPADVRSLWEVLNARMKAYKLTSYTDHPTEENTLLVNTTFKARKTIITGNVQADELRSFLTNCADGNITLIQSLFQRLHPIQVLEFKGKSLR</sequence>
<dbReference type="Pfam" id="PF00004">
    <property type="entry name" value="AAA"/>
    <property type="match status" value="1"/>
</dbReference>